<evidence type="ECO:0000313" key="4">
    <source>
        <dbReference type="Proteomes" id="UP000701680"/>
    </source>
</evidence>
<dbReference type="Proteomes" id="UP000528555">
    <property type="component" value="Unassembled WGS sequence"/>
</dbReference>
<evidence type="ECO:0000313" key="1">
    <source>
        <dbReference type="EMBL" id="NSK14302.1"/>
    </source>
</evidence>
<dbReference type="AlphaFoldDB" id="A0A850HGM5"/>
<comment type="caution">
    <text evidence="2">The sequence shown here is derived from an EMBL/GenBank/DDBJ whole genome shotgun (WGS) entry which is preliminary data.</text>
</comment>
<evidence type="ECO:0000313" key="2">
    <source>
        <dbReference type="EMBL" id="NVH57611.1"/>
    </source>
</evidence>
<gene>
    <name evidence="2" type="ORF">G5A66_02890</name>
    <name evidence="1" type="ORF">G5A75_05310</name>
</gene>
<organism evidence="2 3">
    <name type="scientific">Dorea phocaeensis</name>
    <dbReference type="NCBI Taxonomy" id="2040291"/>
    <lineage>
        <taxon>Bacteria</taxon>
        <taxon>Bacillati</taxon>
        <taxon>Bacillota</taxon>
        <taxon>Clostridia</taxon>
        <taxon>Lachnospirales</taxon>
        <taxon>Lachnospiraceae</taxon>
        <taxon>Dorea</taxon>
    </lineage>
</organism>
<evidence type="ECO:0000313" key="3">
    <source>
        <dbReference type="Proteomes" id="UP000528555"/>
    </source>
</evidence>
<reference evidence="2" key="2">
    <citation type="submission" date="2020-02" db="EMBL/GenBank/DDBJ databases">
        <authorList>
            <person name="Littmann E."/>
            <person name="Sorbara M."/>
        </authorList>
    </citation>
    <scope>NUCLEOTIDE SEQUENCE</scope>
    <source>
        <strain evidence="2">MSK.17.11</strain>
        <strain evidence="1">MSK.17.38</strain>
    </source>
</reference>
<dbReference type="Proteomes" id="UP000701680">
    <property type="component" value="Unassembled WGS sequence"/>
</dbReference>
<protein>
    <submittedName>
        <fullName evidence="2">Uncharacterized protein</fullName>
    </submittedName>
</protein>
<dbReference type="RefSeq" id="WP_101695650.1">
    <property type="nucleotide sequence ID" value="NZ_JAAITX010000002.1"/>
</dbReference>
<name>A0A850HGM5_9FIRM</name>
<dbReference type="EMBL" id="JAAIUO010000002">
    <property type="protein sequence ID" value="NSK14302.1"/>
    <property type="molecule type" value="Genomic_DNA"/>
</dbReference>
<keyword evidence="3" id="KW-1185">Reference proteome</keyword>
<sequence>MTLDTLLKLPGFLYEVNGHYYYLGKWICKECTEIEATDCVSMYHMCRNGQEEPDTAMYFQKIRAFSDFALEIPYNPAQIQTDLSHLLTSLTDADQKSLDIQIQKFTEDLEKYTGQTIS</sequence>
<dbReference type="EMBL" id="JAAITX010000002">
    <property type="protein sequence ID" value="NVH57611.1"/>
    <property type="molecule type" value="Genomic_DNA"/>
</dbReference>
<proteinExistence type="predicted"/>
<reference evidence="3 4" key="1">
    <citation type="journal article" date="2020" name="Cell Host Microbe">
        <title>Functional and Genomic Variation between Human-Derived Isolates of Lachnospiraceae Reveals Inter- and Intra-Species Diversity.</title>
        <authorList>
            <person name="Sorbara M.T."/>
            <person name="Littmann E.R."/>
            <person name="Fontana E."/>
            <person name="Moody T.U."/>
            <person name="Kohout C.E."/>
            <person name="Gjonbalaj M."/>
            <person name="Eaton V."/>
            <person name="Seok R."/>
            <person name="Leiner I.M."/>
            <person name="Pamer E.G."/>
        </authorList>
    </citation>
    <scope>NUCLEOTIDE SEQUENCE [LARGE SCALE GENOMIC DNA]</scope>
    <source>
        <strain evidence="2 3">MSK.17.11</strain>
        <strain evidence="1 4">MSK.17.38</strain>
    </source>
</reference>
<accession>A0A850HGM5</accession>
<dbReference type="OrthoDB" id="1985310at2"/>